<dbReference type="GO" id="GO:0043565">
    <property type="term" value="F:sequence-specific DNA binding"/>
    <property type="evidence" value="ECO:0007669"/>
    <property type="project" value="InterPro"/>
</dbReference>
<name>A0A834G659_RHOSS</name>
<dbReference type="PROSITE" id="PS50811">
    <property type="entry name" value="WRKY"/>
    <property type="match status" value="1"/>
</dbReference>
<evidence type="ECO:0000259" key="6">
    <source>
        <dbReference type="PROSITE" id="PS50811"/>
    </source>
</evidence>
<feature type="compositionally biased region" description="Polar residues" evidence="5">
    <location>
        <begin position="1"/>
        <end position="14"/>
    </location>
</feature>
<feature type="region of interest" description="Disordered" evidence="5">
    <location>
        <begin position="1"/>
        <end position="29"/>
    </location>
</feature>
<feature type="domain" description="SWIM-type" evidence="7">
    <location>
        <begin position="445"/>
        <end position="481"/>
    </location>
</feature>
<comment type="caution">
    <text evidence="8">The sequence shown here is derived from an EMBL/GenBank/DDBJ whole genome shotgun (WGS) entry which is preliminary data.</text>
</comment>
<feature type="domain" description="WRKY" evidence="6">
    <location>
        <begin position="56"/>
        <end position="131"/>
    </location>
</feature>
<evidence type="ECO:0008006" key="10">
    <source>
        <dbReference type="Google" id="ProtNLM"/>
    </source>
</evidence>
<proteinExistence type="predicted"/>
<dbReference type="PANTHER" id="PTHR47718">
    <property type="entry name" value="OS01G0519700 PROTEIN"/>
    <property type="match status" value="1"/>
</dbReference>
<gene>
    <name evidence="8" type="ORF">RHSIM_Rhsim12G0018100</name>
</gene>
<dbReference type="Pfam" id="PF03101">
    <property type="entry name" value="FAR1"/>
    <property type="match status" value="1"/>
</dbReference>
<dbReference type="InterPro" id="IPR007527">
    <property type="entry name" value="Znf_SWIM"/>
</dbReference>
<keyword evidence="9" id="KW-1185">Reference proteome</keyword>
<dbReference type="InterPro" id="IPR003657">
    <property type="entry name" value="WRKY_dom"/>
</dbReference>
<keyword evidence="2 4" id="KW-0863">Zinc-finger</keyword>
<dbReference type="InterPro" id="IPR004330">
    <property type="entry name" value="FAR1_DNA_bnd_dom"/>
</dbReference>
<evidence type="ECO:0000313" key="9">
    <source>
        <dbReference type="Proteomes" id="UP000626092"/>
    </source>
</evidence>
<evidence type="ECO:0000256" key="1">
    <source>
        <dbReference type="ARBA" id="ARBA00022723"/>
    </source>
</evidence>
<dbReference type="InterPro" id="IPR006564">
    <property type="entry name" value="Znf_PMZ"/>
</dbReference>
<keyword evidence="1" id="KW-0479">Metal-binding</keyword>
<evidence type="ECO:0000256" key="2">
    <source>
        <dbReference type="ARBA" id="ARBA00022771"/>
    </source>
</evidence>
<dbReference type="AlphaFoldDB" id="A0A834G659"/>
<organism evidence="8 9">
    <name type="scientific">Rhododendron simsii</name>
    <name type="common">Sims's rhododendron</name>
    <dbReference type="NCBI Taxonomy" id="118357"/>
    <lineage>
        <taxon>Eukaryota</taxon>
        <taxon>Viridiplantae</taxon>
        <taxon>Streptophyta</taxon>
        <taxon>Embryophyta</taxon>
        <taxon>Tracheophyta</taxon>
        <taxon>Spermatophyta</taxon>
        <taxon>Magnoliopsida</taxon>
        <taxon>eudicotyledons</taxon>
        <taxon>Gunneridae</taxon>
        <taxon>Pentapetalae</taxon>
        <taxon>asterids</taxon>
        <taxon>Ericales</taxon>
        <taxon>Ericaceae</taxon>
        <taxon>Ericoideae</taxon>
        <taxon>Rhodoreae</taxon>
        <taxon>Rhododendron</taxon>
    </lineage>
</organism>
<sequence length="724" mass="82952">MTDEQTPGVQSNFNGDADNHNDSEDHIPHLGLEFNSDDEAFSFYNNYAFTMGFSVWKEFCNRNKKTGEVTSRKYVCCKEGFRAPDQRDYKTKIPRAETRTGCNAHMSIRLDREKAKYVVYSFNATHNHDLQNEETAHMLLSHCNISAAQAYEVDLADDSGIRLKSAHEFMGRQAGGMGNLGYTQQDHKNYLQSKWQTDLEYREAGAILDYFEKQTLENPSFYYALQLDVEEKITNIFWADTKMIIDYGHFGDVLSFDTTYRTNKEYRPLAVFNGFNHHRETIMFGAALLYDETAASFKWLFNTFFTAMSGYLYKEEDSEFAKHLYAFINDILEKDEFLSAWDAMVSKYDLEDLNLAQFFKHFEREVENKRYNELKAEYNLRQKLPRKKMNTLMLTQAGEVYTSKVFEKFQAEYEVYQAAYIEDRINEGLPTSEYTVAILGQPKTYNVLGNSSEQTVSCSCCKFDAVGISCSHAIKVLDVMDIQLIPERYILKRWTRDAKAGIVKDFKGREVEECEEASALVASYINEMFEKVEDILKNKRDMDESTNEGQDSPHEAPLENLVAVQPKGLKKKQAPRKGNKRSKSWTEKQGKKKKGGSAEIVPNEESFLGPTMARGVVQGHDIKGIHTQKLVGCSNQNLPSMHTRVTTYKSTSCPSNATINDSISLKMHGHGHIGSISSLVTTTQISNPPFYSLLSQDFEKYEAPAWMNPEEVEFMRNSSYSNFM</sequence>
<dbReference type="GO" id="GO:0003700">
    <property type="term" value="F:DNA-binding transcription factor activity"/>
    <property type="evidence" value="ECO:0007669"/>
    <property type="project" value="InterPro"/>
</dbReference>
<evidence type="ECO:0000256" key="3">
    <source>
        <dbReference type="ARBA" id="ARBA00022833"/>
    </source>
</evidence>
<dbReference type="EMBL" id="WJXA01000012">
    <property type="protein sequence ID" value="KAF7124682.1"/>
    <property type="molecule type" value="Genomic_DNA"/>
</dbReference>
<evidence type="ECO:0000256" key="4">
    <source>
        <dbReference type="PROSITE-ProRule" id="PRU00325"/>
    </source>
</evidence>
<dbReference type="GO" id="GO:0008270">
    <property type="term" value="F:zinc ion binding"/>
    <property type="evidence" value="ECO:0007669"/>
    <property type="project" value="UniProtKB-KW"/>
</dbReference>
<feature type="compositionally biased region" description="Basic and acidic residues" evidence="5">
    <location>
        <begin position="17"/>
        <end position="28"/>
    </location>
</feature>
<dbReference type="SMART" id="SM00575">
    <property type="entry name" value="ZnF_PMZ"/>
    <property type="match status" value="1"/>
</dbReference>
<reference evidence="8" key="1">
    <citation type="submission" date="2019-11" db="EMBL/GenBank/DDBJ databases">
        <authorList>
            <person name="Liu Y."/>
            <person name="Hou J."/>
            <person name="Li T.-Q."/>
            <person name="Guan C.-H."/>
            <person name="Wu X."/>
            <person name="Wu H.-Z."/>
            <person name="Ling F."/>
            <person name="Zhang R."/>
            <person name="Shi X.-G."/>
            <person name="Ren J.-P."/>
            <person name="Chen E.-F."/>
            <person name="Sun J.-M."/>
        </authorList>
    </citation>
    <scope>NUCLEOTIDE SEQUENCE</scope>
    <source>
        <strain evidence="8">Adult_tree_wgs_1</strain>
        <tissue evidence="8">Leaves</tissue>
    </source>
</reference>
<protein>
    <recommendedName>
        <fullName evidence="10">Protein FAR1-RELATED SEQUENCE</fullName>
    </recommendedName>
</protein>
<dbReference type="InterPro" id="IPR018289">
    <property type="entry name" value="MULE_transposase_dom"/>
</dbReference>
<accession>A0A834G659</accession>
<evidence type="ECO:0000259" key="7">
    <source>
        <dbReference type="PROSITE" id="PS50966"/>
    </source>
</evidence>
<evidence type="ECO:0000313" key="8">
    <source>
        <dbReference type="EMBL" id="KAF7124682.1"/>
    </source>
</evidence>
<dbReference type="OrthoDB" id="1672286at2759"/>
<evidence type="ECO:0000256" key="5">
    <source>
        <dbReference type="SAM" id="MobiDB-lite"/>
    </source>
</evidence>
<feature type="compositionally biased region" description="Basic residues" evidence="5">
    <location>
        <begin position="568"/>
        <end position="583"/>
    </location>
</feature>
<dbReference type="Pfam" id="PF04434">
    <property type="entry name" value="SWIM"/>
    <property type="match status" value="1"/>
</dbReference>
<dbReference type="Pfam" id="PF10551">
    <property type="entry name" value="MULE"/>
    <property type="match status" value="1"/>
</dbReference>
<keyword evidence="3" id="KW-0862">Zinc</keyword>
<feature type="region of interest" description="Disordered" evidence="5">
    <location>
        <begin position="541"/>
        <end position="602"/>
    </location>
</feature>
<dbReference type="PANTHER" id="PTHR47718:SF2">
    <property type="entry name" value="PROTEIN FAR1-RELATED SEQUENCE 5-LIKE"/>
    <property type="match status" value="1"/>
</dbReference>
<dbReference type="Proteomes" id="UP000626092">
    <property type="component" value="Unassembled WGS sequence"/>
</dbReference>
<dbReference type="PROSITE" id="PS50966">
    <property type="entry name" value="ZF_SWIM"/>
    <property type="match status" value="1"/>
</dbReference>